<evidence type="ECO:0000313" key="2">
    <source>
        <dbReference type="EMBL" id="KAE9003148.1"/>
    </source>
</evidence>
<reference evidence="10 11" key="1">
    <citation type="submission" date="2018-08" db="EMBL/GenBank/DDBJ databases">
        <title>Genomic investigation of the strawberry pathogen Phytophthora fragariae indicates pathogenicity is determined by transcriptional variation in three key races.</title>
        <authorList>
            <person name="Adams T.M."/>
            <person name="Armitage A.D."/>
            <person name="Sobczyk M.K."/>
            <person name="Bates H.J."/>
            <person name="Dunwell J.M."/>
            <person name="Nellist C.F."/>
            <person name="Harrison R.J."/>
        </authorList>
    </citation>
    <scope>NUCLEOTIDE SEQUENCE [LARGE SCALE GENOMIC DNA]</scope>
    <source>
        <strain evidence="9 12">A4</strain>
        <strain evidence="7 13">BC-1</strain>
        <strain evidence="8 17">BC-23</strain>
        <strain evidence="6 11">NOV-27</strain>
        <strain evidence="5 14">NOV-5</strain>
        <strain evidence="3 15">NOV-71</strain>
        <strain evidence="1 10">NOV-9</strain>
        <strain evidence="4 18">ONT-3</strain>
        <strain evidence="2 16">SCRP245</strain>
    </source>
</reference>
<dbReference type="Proteomes" id="UP000440367">
    <property type="component" value="Unassembled WGS sequence"/>
</dbReference>
<dbReference type="Proteomes" id="UP000429523">
    <property type="component" value="Unassembled WGS sequence"/>
</dbReference>
<evidence type="ECO:0000313" key="18">
    <source>
        <dbReference type="Proteomes" id="UP000488956"/>
    </source>
</evidence>
<dbReference type="EMBL" id="QXGB01001146">
    <property type="protein sequence ID" value="KAE9196116.1"/>
    <property type="molecule type" value="Genomic_DNA"/>
</dbReference>
<dbReference type="EMBL" id="QXFW01000782">
    <property type="protein sequence ID" value="KAE9003148.1"/>
    <property type="molecule type" value="Genomic_DNA"/>
</dbReference>
<dbReference type="Proteomes" id="UP000476176">
    <property type="component" value="Unassembled WGS sequence"/>
</dbReference>
<proteinExistence type="predicted"/>
<comment type="caution">
    <text evidence="1">The sequence shown here is derived from an EMBL/GenBank/DDBJ whole genome shotgun (WGS) entry which is preliminary data.</text>
</comment>
<name>A0A6A3EPP1_9STRA</name>
<keyword evidence="11" id="KW-1185">Reference proteome</keyword>
<dbReference type="Proteomes" id="UP000440732">
    <property type="component" value="Unassembled WGS sequence"/>
</dbReference>
<dbReference type="Proteomes" id="UP000441208">
    <property type="component" value="Unassembled WGS sequence"/>
</dbReference>
<evidence type="ECO:0000313" key="10">
    <source>
        <dbReference type="Proteomes" id="UP000429523"/>
    </source>
</evidence>
<evidence type="ECO:0000313" key="14">
    <source>
        <dbReference type="Proteomes" id="UP000440732"/>
    </source>
</evidence>
<evidence type="ECO:0000313" key="3">
    <source>
        <dbReference type="EMBL" id="KAE9103919.1"/>
    </source>
</evidence>
<dbReference type="OrthoDB" id="10271499at2759"/>
<protein>
    <submittedName>
        <fullName evidence="1">Uncharacterized protein</fullName>
    </submittedName>
</protein>
<dbReference type="AlphaFoldDB" id="A0A6A3EPP1"/>
<dbReference type="Proteomes" id="UP000433483">
    <property type="component" value="Unassembled WGS sequence"/>
</dbReference>
<dbReference type="EMBL" id="QXFX01000403">
    <property type="protein sequence ID" value="KAE9117040.1"/>
    <property type="molecule type" value="Genomic_DNA"/>
</dbReference>
<sequence length="64" mass="7609">MSLPQLKTTVKPIDENKREQFVTYSICTRLQDTNDRVTLNTRPFDYGNGVERLSWRKHSEYTET</sequence>
<evidence type="ECO:0000313" key="12">
    <source>
        <dbReference type="Proteomes" id="UP000437068"/>
    </source>
</evidence>
<accession>A0A6A3EPP1</accession>
<evidence type="ECO:0000313" key="17">
    <source>
        <dbReference type="Proteomes" id="UP000476176"/>
    </source>
</evidence>
<evidence type="ECO:0000313" key="16">
    <source>
        <dbReference type="Proteomes" id="UP000460718"/>
    </source>
</evidence>
<dbReference type="EMBL" id="QXGA01000777">
    <property type="protein sequence ID" value="KAE9141368.1"/>
    <property type="molecule type" value="Genomic_DNA"/>
</dbReference>
<dbReference type="Proteomes" id="UP000437068">
    <property type="component" value="Unassembled WGS sequence"/>
</dbReference>
<evidence type="ECO:0000313" key="13">
    <source>
        <dbReference type="Proteomes" id="UP000440367"/>
    </source>
</evidence>
<gene>
    <name evidence="9" type="ORF">PF001_g16349</name>
    <name evidence="7" type="ORF">PF002_g12681</name>
    <name evidence="8" type="ORF">PF004_g6852</name>
    <name evidence="6" type="ORF">PF005_g17009</name>
    <name evidence="5" type="ORF">PF006_g13209</name>
    <name evidence="3" type="ORF">PF007_g14231</name>
    <name evidence="1" type="ORF">PF009_g14503</name>
    <name evidence="4" type="ORF">PF010_g8742</name>
    <name evidence="2" type="ORF">PF011_g13020</name>
</gene>
<organism evidence="1 10">
    <name type="scientific">Phytophthora fragariae</name>
    <dbReference type="NCBI Taxonomy" id="53985"/>
    <lineage>
        <taxon>Eukaryota</taxon>
        <taxon>Sar</taxon>
        <taxon>Stramenopiles</taxon>
        <taxon>Oomycota</taxon>
        <taxon>Peronosporomycetes</taxon>
        <taxon>Peronosporales</taxon>
        <taxon>Peronosporaceae</taxon>
        <taxon>Phytophthora</taxon>
    </lineage>
</organism>
<evidence type="ECO:0000313" key="4">
    <source>
        <dbReference type="EMBL" id="KAE9117040.1"/>
    </source>
</evidence>
<dbReference type="EMBL" id="QXGF01000793">
    <property type="protein sequence ID" value="KAE8935554.1"/>
    <property type="molecule type" value="Genomic_DNA"/>
</dbReference>
<evidence type="ECO:0000313" key="9">
    <source>
        <dbReference type="EMBL" id="KAE9297556.1"/>
    </source>
</evidence>
<evidence type="ECO:0000313" key="15">
    <source>
        <dbReference type="Proteomes" id="UP000441208"/>
    </source>
</evidence>
<dbReference type="EMBL" id="QXGC01000284">
    <property type="protein sequence ID" value="KAE9241883.1"/>
    <property type="molecule type" value="Genomic_DNA"/>
</dbReference>
<evidence type="ECO:0000313" key="7">
    <source>
        <dbReference type="EMBL" id="KAE9231501.1"/>
    </source>
</evidence>
<dbReference type="EMBL" id="QXGE01001117">
    <property type="protein sequence ID" value="KAE9297556.1"/>
    <property type="molecule type" value="Genomic_DNA"/>
</dbReference>
<evidence type="ECO:0000313" key="5">
    <source>
        <dbReference type="EMBL" id="KAE9141368.1"/>
    </source>
</evidence>
<evidence type="ECO:0000313" key="11">
    <source>
        <dbReference type="Proteomes" id="UP000433483"/>
    </source>
</evidence>
<dbReference type="Proteomes" id="UP000460718">
    <property type="component" value="Unassembled WGS sequence"/>
</dbReference>
<evidence type="ECO:0000313" key="6">
    <source>
        <dbReference type="EMBL" id="KAE9196116.1"/>
    </source>
</evidence>
<evidence type="ECO:0000313" key="1">
    <source>
        <dbReference type="EMBL" id="KAE8935554.1"/>
    </source>
</evidence>
<dbReference type="Proteomes" id="UP000488956">
    <property type="component" value="Unassembled WGS sequence"/>
</dbReference>
<dbReference type="EMBL" id="QXFZ01000816">
    <property type="protein sequence ID" value="KAE9103919.1"/>
    <property type="molecule type" value="Genomic_DNA"/>
</dbReference>
<dbReference type="EMBL" id="QXGD01000620">
    <property type="protein sequence ID" value="KAE9231501.1"/>
    <property type="molecule type" value="Genomic_DNA"/>
</dbReference>
<evidence type="ECO:0000313" key="8">
    <source>
        <dbReference type="EMBL" id="KAE9241883.1"/>
    </source>
</evidence>